<feature type="non-terminal residue" evidence="1">
    <location>
        <position position="1"/>
    </location>
</feature>
<dbReference type="Proteomes" id="UP000023152">
    <property type="component" value="Unassembled WGS sequence"/>
</dbReference>
<dbReference type="EMBL" id="ASPP01010829">
    <property type="protein sequence ID" value="ETO22324.1"/>
    <property type="molecule type" value="Genomic_DNA"/>
</dbReference>
<evidence type="ECO:0000313" key="1">
    <source>
        <dbReference type="EMBL" id="ETO22324.1"/>
    </source>
</evidence>
<keyword evidence="2" id="KW-1185">Reference proteome</keyword>
<accession>X6N993</accession>
<gene>
    <name evidence="1" type="ORF">RFI_14875</name>
</gene>
<sequence>ILGANLAVNNDWVDLRASYFRTHYNTTAEIFFTDQLDLNNDGVVDQRIERRLKPDGSPYISGDWPLTDFDLDFYGLGGSLTFEHVIVLFDYNYVVYDDGYGSKFPTFYLSLVYNHDTWQPYVGLSTAKLELSKDWQGFGVGDAEEHQIMTVGLRYNLGSSAAIKLEYNDFSDKGDRSPWYDFSYHNDARLLSVGVDFVF</sequence>
<proteinExistence type="predicted"/>
<organism evidence="1 2">
    <name type="scientific">Reticulomyxa filosa</name>
    <dbReference type="NCBI Taxonomy" id="46433"/>
    <lineage>
        <taxon>Eukaryota</taxon>
        <taxon>Sar</taxon>
        <taxon>Rhizaria</taxon>
        <taxon>Retaria</taxon>
        <taxon>Foraminifera</taxon>
        <taxon>Monothalamids</taxon>
        <taxon>Reticulomyxidae</taxon>
        <taxon>Reticulomyxa</taxon>
    </lineage>
</organism>
<name>X6N993_RETFI</name>
<reference evidence="1 2" key="1">
    <citation type="journal article" date="2013" name="Curr. Biol.">
        <title>The Genome of the Foraminiferan Reticulomyxa filosa.</title>
        <authorList>
            <person name="Glockner G."/>
            <person name="Hulsmann N."/>
            <person name="Schleicher M."/>
            <person name="Noegel A.A."/>
            <person name="Eichinger L."/>
            <person name="Gallinger C."/>
            <person name="Pawlowski J."/>
            <person name="Sierra R."/>
            <person name="Euteneuer U."/>
            <person name="Pillet L."/>
            <person name="Moustafa A."/>
            <person name="Platzer M."/>
            <person name="Groth M."/>
            <person name="Szafranski K."/>
            <person name="Schliwa M."/>
        </authorList>
    </citation>
    <scope>NUCLEOTIDE SEQUENCE [LARGE SCALE GENOMIC DNA]</scope>
</reference>
<protein>
    <recommendedName>
        <fullName evidence="3">Outer membrane protein beta-barrel domain-containing protein</fullName>
    </recommendedName>
</protein>
<evidence type="ECO:0000313" key="2">
    <source>
        <dbReference type="Proteomes" id="UP000023152"/>
    </source>
</evidence>
<dbReference type="SUPFAM" id="SSF56935">
    <property type="entry name" value="Porins"/>
    <property type="match status" value="1"/>
</dbReference>
<dbReference type="AlphaFoldDB" id="X6N993"/>
<dbReference type="InterPro" id="IPR023614">
    <property type="entry name" value="Porin_dom_sf"/>
</dbReference>
<dbReference type="Gene3D" id="2.40.160.10">
    <property type="entry name" value="Porin"/>
    <property type="match status" value="1"/>
</dbReference>
<comment type="caution">
    <text evidence="1">The sequence shown here is derived from an EMBL/GenBank/DDBJ whole genome shotgun (WGS) entry which is preliminary data.</text>
</comment>
<evidence type="ECO:0008006" key="3">
    <source>
        <dbReference type="Google" id="ProtNLM"/>
    </source>
</evidence>